<feature type="chain" id="PRO_5035294562" evidence="1">
    <location>
        <begin position="20"/>
        <end position="164"/>
    </location>
</feature>
<evidence type="ECO:0000313" key="2">
    <source>
        <dbReference type="EMBL" id="KAG7163217.1"/>
    </source>
</evidence>
<reference evidence="2" key="1">
    <citation type="journal article" date="2021" name="Sci. Adv.">
        <title>The American lobster genome reveals insights on longevity, neural, and immune adaptations.</title>
        <authorList>
            <person name="Polinski J.M."/>
            <person name="Zimin A.V."/>
            <person name="Clark K.F."/>
            <person name="Kohn A.B."/>
            <person name="Sadowski N."/>
            <person name="Timp W."/>
            <person name="Ptitsyn A."/>
            <person name="Khanna P."/>
            <person name="Romanova D.Y."/>
            <person name="Williams P."/>
            <person name="Greenwood S.J."/>
            <person name="Moroz L.L."/>
            <person name="Walt D.R."/>
            <person name="Bodnar A.G."/>
        </authorList>
    </citation>
    <scope>NUCLEOTIDE SEQUENCE</scope>
    <source>
        <strain evidence="2">GMGI-L3</strain>
    </source>
</reference>
<dbReference type="AlphaFoldDB" id="A0A8J5JRY0"/>
<keyword evidence="1" id="KW-0732">Signal</keyword>
<organism evidence="2 3">
    <name type="scientific">Homarus americanus</name>
    <name type="common">American lobster</name>
    <dbReference type="NCBI Taxonomy" id="6706"/>
    <lineage>
        <taxon>Eukaryota</taxon>
        <taxon>Metazoa</taxon>
        <taxon>Ecdysozoa</taxon>
        <taxon>Arthropoda</taxon>
        <taxon>Crustacea</taxon>
        <taxon>Multicrustacea</taxon>
        <taxon>Malacostraca</taxon>
        <taxon>Eumalacostraca</taxon>
        <taxon>Eucarida</taxon>
        <taxon>Decapoda</taxon>
        <taxon>Pleocyemata</taxon>
        <taxon>Astacidea</taxon>
        <taxon>Nephropoidea</taxon>
        <taxon>Nephropidae</taxon>
        <taxon>Homarus</taxon>
    </lineage>
</organism>
<evidence type="ECO:0000313" key="3">
    <source>
        <dbReference type="Proteomes" id="UP000747542"/>
    </source>
</evidence>
<dbReference type="Proteomes" id="UP000747542">
    <property type="component" value="Unassembled WGS sequence"/>
</dbReference>
<proteinExistence type="predicted"/>
<dbReference type="InterPro" id="IPR029034">
    <property type="entry name" value="Cystine-knot_cytokine"/>
</dbReference>
<accession>A0A8J5JRY0</accession>
<comment type="caution">
    <text evidence="2">The sequence shown here is derived from an EMBL/GenBank/DDBJ whole genome shotgun (WGS) entry which is preliminary data.</text>
</comment>
<feature type="signal peptide" evidence="1">
    <location>
        <begin position="1"/>
        <end position="19"/>
    </location>
</feature>
<name>A0A8J5JRY0_HOMAM</name>
<dbReference type="SUPFAM" id="SSF57501">
    <property type="entry name" value="Cystine-knot cytokines"/>
    <property type="match status" value="1"/>
</dbReference>
<keyword evidence="3" id="KW-1185">Reference proteome</keyword>
<sequence length="164" mass="18906">MEAHVLCLLLVCLAVTVNSMTVTTQNTISNEINKLTATTDVNRIIIPADVNVKTTHLAGQRAITRQMKKLKKMKCKPYLKMMYVKDLMEETDERKDRLVVPEVVAVKRCDESCSYCGNNLGQVRAKCTATKKRNRMYTVRYLDDNDNWKYMKFPVMVDSKCQCR</sequence>
<dbReference type="Gene3D" id="2.10.90.10">
    <property type="entry name" value="Cystine-knot cytokines"/>
    <property type="match status" value="1"/>
</dbReference>
<protein>
    <submittedName>
        <fullName evidence="2">Putative PDGF/VEGF domain-containing protein 1</fullName>
    </submittedName>
</protein>
<evidence type="ECO:0000256" key="1">
    <source>
        <dbReference type="SAM" id="SignalP"/>
    </source>
</evidence>
<gene>
    <name evidence="2" type="ORF">Hamer_G002308</name>
</gene>
<dbReference type="EMBL" id="JAHLQT010026502">
    <property type="protein sequence ID" value="KAG7163217.1"/>
    <property type="molecule type" value="Genomic_DNA"/>
</dbReference>